<keyword evidence="2" id="KW-1185">Reference proteome</keyword>
<organism evidence="1 2">
    <name type="scientific">Altererythrobacter arenosus</name>
    <dbReference type="NCBI Taxonomy" id="3032592"/>
    <lineage>
        <taxon>Bacteria</taxon>
        <taxon>Pseudomonadati</taxon>
        <taxon>Pseudomonadota</taxon>
        <taxon>Alphaproteobacteria</taxon>
        <taxon>Sphingomonadales</taxon>
        <taxon>Erythrobacteraceae</taxon>
        <taxon>Altererythrobacter</taxon>
    </lineage>
</organism>
<dbReference type="Proteomes" id="UP001215827">
    <property type="component" value="Chromosome"/>
</dbReference>
<evidence type="ECO:0000313" key="1">
    <source>
        <dbReference type="EMBL" id="WFL76482.1"/>
    </source>
</evidence>
<accession>A0ABY8FN84</accession>
<protein>
    <submittedName>
        <fullName evidence="1">Uncharacterized protein</fullName>
    </submittedName>
</protein>
<dbReference type="EMBL" id="CP121106">
    <property type="protein sequence ID" value="WFL76482.1"/>
    <property type="molecule type" value="Genomic_DNA"/>
</dbReference>
<reference evidence="1 2" key="1">
    <citation type="submission" date="2023-03" db="EMBL/GenBank/DDBJ databases">
        <title>Altererythrobacter sp. CAU 1644 isolated from sand.</title>
        <authorList>
            <person name="Kim W."/>
        </authorList>
    </citation>
    <scope>NUCLEOTIDE SEQUENCE [LARGE SCALE GENOMIC DNA]</scope>
    <source>
        <strain evidence="1 2">CAU 1644</strain>
    </source>
</reference>
<sequence length="78" mass="8998">MESHGALVGWTHHDLGNRVMLKMESYHSAEDVDRVKPDQFRFLMTKQQAAVLGNYLMEISGESSARGKERGWFRRLFG</sequence>
<proteinExistence type="predicted"/>
<gene>
    <name evidence="1" type="ORF">P7228_10790</name>
</gene>
<dbReference type="RefSeq" id="WP_278015248.1">
    <property type="nucleotide sequence ID" value="NZ_CP121106.1"/>
</dbReference>
<name>A0ABY8FN84_9SPHN</name>
<evidence type="ECO:0000313" key="2">
    <source>
        <dbReference type="Proteomes" id="UP001215827"/>
    </source>
</evidence>